<organism evidence="1 2">
    <name type="scientific">Thermospira aquatica</name>
    <dbReference type="NCBI Taxonomy" id="2828656"/>
    <lineage>
        <taxon>Bacteria</taxon>
        <taxon>Pseudomonadati</taxon>
        <taxon>Spirochaetota</taxon>
        <taxon>Spirochaetia</taxon>
        <taxon>Brevinematales</taxon>
        <taxon>Thermospiraceae</taxon>
        <taxon>Thermospira</taxon>
    </lineage>
</organism>
<sequence>MKRCLLLCCMAGALYATDDLQVELKFYQQAYRINEDIPVQILVYNLSDKPQEIFVSPLIYETFFFDIRTTKNTPVELRDDFRVEKALLASDLASARQIILMPGESFSKDININEWFQLSEVGYYSINGLFYRRPDLTNEVQRSFTYKILIKPPQVVEEAVVQEDIKRQENFIALQKLPPYEVIANLWDAKSKKDWERFLFHIDAEKLLLAFDDFKGAYLSARTGRNRLQIVEDFKKYLTVHWQDRIISYSVKEAIIKGKEAEVVSDVEFGVRSQSYILRYTFKLYQNVNGQWLIYDYSVLRIK</sequence>
<evidence type="ECO:0000313" key="1">
    <source>
        <dbReference type="EMBL" id="URA09466.1"/>
    </source>
</evidence>
<keyword evidence="2" id="KW-1185">Reference proteome</keyword>
<dbReference type="AlphaFoldDB" id="A0AAX3BBL6"/>
<reference evidence="1" key="1">
    <citation type="submission" date="2021-04" db="EMBL/GenBank/DDBJ databases">
        <authorList>
            <person name="Postec A."/>
        </authorList>
    </citation>
    <scope>NUCLEOTIDE SEQUENCE</scope>
    <source>
        <strain evidence="1">F1F22</strain>
    </source>
</reference>
<dbReference type="RefSeq" id="WP_271434595.1">
    <property type="nucleotide sequence ID" value="NZ_CP073355.1"/>
</dbReference>
<proteinExistence type="predicted"/>
<evidence type="ECO:0000313" key="2">
    <source>
        <dbReference type="Proteomes" id="UP001056539"/>
    </source>
</evidence>
<reference evidence="1" key="2">
    <citation type="submission" date="2022-06" db="EMBL/GenBank/DDBJ databases">
        <title>Thermospira aquatica gen. nov., sp. nov.</title>
        <authorList>
            <person name="Ben Ali Gam Z."/>
            <person name="Labat M."/>
        </authorList>
    </citation>
    <scope>NUCLEOTIDE SEQUENCE</scope>
    <source>
        <strain evidence="1">F1F22</strain>
    </source>
</reference>
<accession>A0AAX3BBL6</accession>
<dbReference type="Proteomes" id="UP001056539">
    <property type="component" value="Chromosome"/>
</dbReference>
<dbReference type="KEGG" id="taqu:KDW03_08185"/>
<dbReference type="EMBL" id="CP073355">
    <property type="protein sequence ID" value="URA09466.1"/>
    <property type="molecule type" value="Genomic_DNA"/>
</dbReference>
<gene>
    <name evidence="1" type="ORF">KDW03_08185</name>
</gene>
<protein>
    <submittedName>
        <fullName evidence="1">Uncharacterized protein</fullName>
    </submittedName>
</protein>
<name>A0AAX3BBL6_9SPIR</name>